<proteinExistence type="predicted"/>
<sequence>MASDSLSHSYAQSISSLLQQIQLTSANLASRDEIANDNARVQALEAAKKLVATLEKPEEVVMRYAFELGSHRMALRLGIDLGLFHILVEQNGKPVSAAELAERSRAELLLIVRIMRVISAIGFAAEAHEQSYVSTPLTKAITIPSLEAAVKVCNDLGSRIQIELHDYFRGHGYACPTDNSNCAFQWTFKTEAGYFEYVHSNPEKLSAFNTFMSGNRSTRKHWIDWFPVESEVLSGFSGGVDDVLIVDVGGGKGHDLERFLEKHPQANGHLVLQDLPKTISSIGESKEGIRIMSHNFFSAQPLKGARVYYTHFVFHDWPDDKCRDILRNLMTAMEPGYSKILLNESVLPNRDCPSFFAAGDINMMSILAGIARTRRQWVELVESVGLEVVKIWTSPHSGDVEGVIEAMLKT</sequence>
<dbReference type="InterPro" id="IPR012967">
    <property type="entry name" value="COMT_dimerisation"/>
</dbReference>
<dbReference type="InterPro" id="IPR029063">
    <property type="entry name" value="SAM-dependent_MTases_sf"/>
</dbReference>
<dbReference type="InterPro" id="IPR036390">
    <property type="entry name" value="WH_DNA-bd_sf"/>
</dbReference>
<keyword evidence="9" id="KW-1185">Reference proteome</keyword>
<dbReference type="Gene3D" id="1.10.10.10">
    <property type="entry name" value="Winged helix-like DNA-binding domain superfamily/Winged helix DNA-binding domain"/>
    <property type="match status" value="1"/>
</dbReference>
<evidence type="ECO:0000313" key="10">
    <source>
        <dbReference type="Proteomes" id="UP000324767"/>
    </source>
</evidence>
<dbReference type="PANTHER" id="PTHR43712">
    <property type="entry name" value="PUTATIVE (AFU_ORTHOLOGUE AFUA_4G14580)-RELATED"/>
    <property type="match status" value="1"/>
</dbReference>
<dbReference type="InterPro" id="IPR016461">
    <property type="entry name" value="COMT-like"/>
</dbReference>
<evidence type="ECO:0000259" key="5">
    <source>
        <dbReference type="Pfam" id="PF00891"/>
    </source>
</evidence>
<dbReference type="GO" id="GO:0032259">
    <property type="term" value="P:methylation"/>
    <property type="evidence" value="ECO:0007669"/>
    <property type="project" value="UniProtKB-KW"/>
</dbReference>
<organism evidence="8 9">
    <name type="scientific">Lasallia pustulata</name>
    <dbReference type="NCBI Taxonomy" id="136370"/>
    <lineage>
        <taxon>Eukaryota</taxon>
        <taxon>Fungi</taxon>
        <taxon>Dikarya</taxon>
        <taxon>Ascomycota</taxon>
        <taxon>Pezizomycotina</taxon>
        <taxon>Lecanoromycetes</taxon>
        <taxon>OSLEUM clade</taxon>
        <taxon>Umbilicariomycetidae</taxon>
        <taxon>Umbilicariales</taxon>
        <taxon>Umbilicariaceae</taxon>
        <taxon>Lasallia</taxon>
    </lineage>
</organism>
<dbReference type="Proteomes" id="UP000324767">
    <property type="component" value="Unassembled WGS sequence"/>
</dbReference>
<protein>
    <submittedName>
        <fullName evidence="8">Winged helix-turn-helix DNA-binding domain</fullName>
    </submittedName>
</protein>
<accession>A0A1W5DBB0</accession>
<dbReference type="EMBL" id="FWEW01003686">
    <property type="protein sequence ID" value="SLM40376.1"/>
    <property type="molecule type" value="Genomic_DNA"/>
</dbReference>
<feature type="domain" description="O-methyltransferase C-terminal" evidence="5">
    <location>
        <begin position="194"/>
        <end position="385"/>
    </location>
</feature>
<dbReference type="SUPFAM" id="SSF53335">
    <property type="entry name" value="S-adenosyl-L-methionine-dependent methyltransferases"/>
    <property type="match status" value="1"/>
</dbReference>
<dbReference type="InterPro" id="IPR036388">
    <property type="entry name" value="WH-like_DNA-bd_sf"/>
</dbReference>
<keyword evidence="1" id="KW-0489">Methyltransferase</keyword>
<name>A0A1W5DBB0_9LECA</name>
<dbReference type="OrthoDB" id="1535081at2759"/>
<keyword evidence="2" id="KW-0808">Transferase</keyword>
<keyword evidence="8" id="KW-0238">DNA-binding</keyword>
<evidence type="ECO:0000256" key="3">
    <source>
        <dbReference type="ARBA" id="ARBA00022691"/>
    </source>
</evidence>
<dbReference type="Proteomes" id="UP000192927">
    <property type="component" value="Unassembled WGS sequence"/>
</dbReference>
<dbReference type="AlphaFoldDB" id="A0A1W5DBB0"/>
<dbReference type="SUPFAM" id="SSF46785">
    <property type="entry name" value="Winged helix' DNA-binding domain"/>
    <property type="match status" value="1"/>
</dbReference>
<keyword evidence="3" id="KW-0949">S-adenosyl-L-methionine</keyword>
<feature type="active site" description="Proton acceptor" evidence="4">
    <location>
        <position position="315"/>
    </location>
</feature>
<dbReference type="Pfam" id="PF00891">
    <property type="entry name" value="Methyltransf_2"/>
    <property type="match status" value="1"/>
</dbReference>
<dbReference type="GO" id="GO:0046983">
    <property type="term" value="F:protein dimerization activity"/>
    <property type="evidence" value="ECO:0007669"/>
    <property type="project" value="InterPro"/>
</dbReference>
<gene>
    <name evidence="7" type="ORF">FRX48_05004</name>
</gene>
<evidence type="ECO:0000256" key="2">
    <source>
        <dbReference type="ARBA" id="ARBA00022679"/>
    </source>
</evidence>
<dbReference type="EMBL" id="VXIT01000007">
    <property type="protein sequence ID" value="KAA6411723.1"/>
    <property type="molecule type" value="Genomic_DNA"/>
</dbReference>
<feature type="domain" description="O-methyltransferase dimerisation" evidence="6">
    <location>
        <begin position="73"/>
        <end position="140"/>
    </location>
</feature>
<dbReference type="PROSITE" id="PS51683">
    <property type="entry name" value="SAM_OMT_II"/>
    <property type="match status" value="1"/>
</dbReference>
<reference evidence="8" key="1">
    <citation type="submission" date="2017-03" db="EMBL/GenBank/DDBJ databases">
        <authorList>
            <person name="Afonso C.L."/>
            <person name="Miller P.J."/>
            <person name="Scott M.A."/>
            <person name="Spackman E."/>
            <person name="Goraichik I."/>
            <person name="Dimitrov K.M."/>
            <person name="Suarez D.L."/>
            <person name="Swayne D.E."/>
        </authorList>
    </citation>
    <scope>NUCLEOTIDE SEQUENCE [LARGE SCALE GENOMIC DNA]</scope>
</reference>
<dbReference type="InterPro" id="IPR001077">
    <property type="entry name" value="COMT_C"/>
</dbReference>
<dbReference type="PIRSF" id="PIRSF005739">
    <property type="entry name" value="O-mtase"/>
    <property type="match status" value="1"/>
</dbReference>
<reference evidence="9" key="2">
    <citation type="submission" date="2017-03" db="EMBL/GenBank/DDBJ databases">
        <authorList>
            <person name="Sharma R."/>
            <person name="Thines M."/>
        </authorList>
    </citation>
    <scope>NUCLEOTIDE SEQUENCE [LARGE SCALE GENOMIC DNA]</scope>
</reference>
<evidence type="ECO:0000256" key="1">
    <source>
        <dbReference type="ARBA" id="ARBA00022603"/>
    </source>
</evidence>
<evidence type="ECO:0000313" key="9">
    <source>
        <dbReference type="Proteomes" id="UP000192927"/>
    </source>
</evidence>
<dbReference type="Pfam" id="PF08100">
    <property type="entry name" value="Dimerisation"/>
    <property type="match status" value="1"/>
</dbReference>
<evidence type="ECO:0000313" key="7">
    <source>
        <dbReference type="EMBL" id="KAA6411723.1"/>
    </source>
</evidence>
<evidence type="ECO:0000313" key="8">
    <source>
        <dbReference type="EMBL" id="SLM40376.1"/>
    </source>
</evidence>
<dbReference type="PANTHER" id="PTHR43712:SF1">
    <property type="entry name" value="HYPOTHETICAL O-METHYLTRANSFERASE (EUROFUNG)-RELATED"/>
    <property type="match status" value="1"/>
</dbReference>
<dbReference type="Gene3D" id="3.40.50.150">
    <property type="entry name" value="Vaccinia Virus protein VP39"/>
    <property type="match status" value="1"/>
</dbReference>
<dbReference type="GO" id="GO:0003677">
    <property type="term" value="F:DNA binding"/>
    <property type="evidence" value="ECO:0007669"/>
    <property type="project" value="UniProtKB-KW"/>
</dbReference>
<evidence type="ECO:0000256" key="4">
    <source>
        <dbReference type="PIRSR" id="PIRSR005739-1"/>
    </source>
</evidence>
<dbReference type="GO" id="GO:0008171">
    <property type="term" value="F:O-methyltransferase activity"/>
    <property type="evidence" value="ECO:0007669"/>
    <property type="project" value="InterPro"/>
</dbReference>
<reference evidence="7 10" key="3">
    <citation type="submission" date="2019-09" db="EMBL/GenBank/DDBJ databases">
        <title>The hologenome of the rock-dwelling lichen Lasallia pustulata.</title>
        <authorList>
            <person name="Greshake Tzovaras B."/>
            <person name="Segers F."/>
            <person name="Bicker A."/>
            <person name="Dal Grande F."/>
            <person name="Otte J."/>
            <person name="Hankeln T."/>
            <person name="Schmitt I."/>
            <person name="Ebersberger I."/>
        </authorList>
    </citation>
    <scope>NUCLEOTIDE SEQUENCE [LARGE SCALE GENOMIC DNA]</scope>
    <source>
        <strain evidence="7">A1-1</strain>
    </source>
</reference>
<evidence type="ECO:0000259" key="6">
    <source>
        <dbReference type="Pfam" id="PF08100"/>
    </source>
</evidence>